<evidence type="ECO:0000256" key="2">
    <source>
        <dbReference type="ARBA" id="ARBA00022714"/>
    </source>
</evidence>
<dbReference type="SUPFAM" id="SSF55961">
    <property type="entry name" value="Bet v1-like"/>
    <property type="match status" value="1"/>
</dbReference>
<feature type="domain" description="Rieske" evidence="7">
    <location>
        <begin position="49"/>
        <end position="157"/>
    </location>
</feature>
<dbReference type="PRINTS" id="PR00090">
    <property type="entry name" value="RNGDIOXGNASE"/>
</dbReference>
<dbReference type="Pfam" id="PF00848">
    <property type="entry name" value="Ring_hydroxyl_A"/>
    <property type="match status" value="1"/>
</dbReference>
<proteinExistence type="predicted"/>
<dbReference type="PANTHER" id="PTHR43756:SF5">
    <property type="entry name" value="CHOLINE MONOOXYGENASE, CHLOROPLASTIC"/>
    <property type="match status" value="1"/>
</dbReference>
<dbReference type="InterPro" id="IPR015879">
    <property type="entry name" value="Ring_hydroxy_dOase_asu_C_dom"/>
</dbReference>
<organism evidence="8 9">
    <name type="scientific">Pseudoalteromonas obscura</name>
    <dbReference type="NCBI Taxonomy" id="3048491"/>
    <lineage>
        <taxon>Bacteria</taxon>
        <taxon>Pseudomonadati</taxon>
        <taxon>Pseudomonadota</taxon>
        <taxon>Gammaproteobacteria</taxon>
        <taxon>Alteromonadales</taxon>
        <taxon>Pseudoalteromonadaceae</taxon>
        <taxon>Pseudoalteromonas</taxon>
    </lineage>
</organism>
<sequence>MSKYKTQLISEYEQIAQAPIEEAYSLPFAVYKDQDIHSLEMEHIFKSEWVFIVSEQELSQTGDYFAFTLAGEAIVLIRSQDGAVRALSNLCRHRGTLLLDEGYGRVDKNIVCPYHAWTYSDEGTFKGAPFTGKVQLDKKAHCLLQFHLESWHGLLFIHLGTPDKPLSKRLQGIDDYLHHFNLPSFTHGYRSQSLELWHTNWKLAMENAMESYHLFKVHKETLETVTPTKQAFDIAGHFEWTLTGGEMKDNASKLAKWFRGSYPKVFDNYVLISIPPSFVGILTSESLSWVHVLPLDSEQCTVRSAGISNVKTSSEDKTEKAFVDAFFAEDKDICERVQKGMGSTIARGGKLVSMEKVIADFHQFLGNSLFNTPTCDFYEAPKAKLFLSDSGNEE</sequence>
<accession>A0ABT7ENI3</accession>
<keyword evidence="8" id="KW-0223">Dioxygenase</keyword>
<dbReference type="PANTHER" id="PTHR43756">
    <property type="entry name" value="CHOLINE MONOOXYGENASE, CHLOROPLASTIC"/>
    <property type="match status" value="1"/>
</dbReference>
<keyword evidence="9" id="KW-1185">Reference proteome</keyword>
<comment type="caution">
    <text evidence="8">The sequence shown here is derived from an EMBL/GenBank/DDBJ whole genome shotgun (WGS) entry which is preliminary data.</text>
</comment>
<dbReference type="SUPFAM" id="SSF50022">
    <property type="entry name" value="ISP domain"/>
    <property type="match status" value="1"/>
</dbReference>
<dbReference type="GO" id="GO:0051213">
    <property type="term" value="F:dioxygenase activity"/>
    <property type="evidence" value="ECO:0007669"/>
    <property type="project" value="UniProtKB-KW"/>
</dbReference>
<protein>
    <submittedName>
        <fullName evidence="8">Aromatic ring-hydroxylating dioxygenase subunit alpha</fullName>
        <ecNumber evidence="8">1.14.13.-</ecNumber>
    </submittedName>
</protein>
<dbReference type="Proteomes" id="UP001231915">
    <property type="component" value="Unassembled WGS sequence"/>
</dbReference>
<dbReference type="InterPro" id="IPR017941">
    <property type="entry name" value="Rieske_2Fe-2S"/>
</dbReference>
<dbReference type="CDD" id="cd03469">
    <property type="entry name" value="Rieske_RO_Alpha_N"/>
    <property type="match status" value="1"/>
</dbReference>
<evidence type="ECO:0000256" key="4">
    <source>
        <dbReference type="ARBA" id="ARBA00023002"/>
    </source>
</evidence>
<dbReference type="Gene3D" id="3.90.380.10">
    <property type="entry name" value="Naphthalene 1,2-dioxygenase Alpha Subunit, Chain A, domain 1"/>
    <property type="match status" value="1"/>
</dbReference>
<gene>
    <name evidence="8" type="ORF">QNM18_16290</name>
</gene>
<evidence type="ECO:0000256" key="3">
    <source>
        <dbReference type="ARBA" id="ARBA00022723"/>
    </source>
</evidence>
<evidence type="ECO:0000259" key="7">
    <source>
        <dbReference type="PROSITE" id="PS51296"/>
    </source>
</evidence>
<keyword evidence="3" id="KW-0479">Metal-binding</keyword>
<dbReference type="RefSeq" id="WP_284137812.1">
    <property type="nucleotide sequence ID" value="NZ_JASJUT010000007.1"/>
</dbReference>
<dbReference type="EC" id="1.14.13.-" evidence="8"/>
<keyword evidence="4 8" id="KW-0560">Oxidoreductase</keyword>
<reference evidence="8 9" key="1">
    <citation type="submission" date="2023-05" db="EMBL/GenBank/DDBJ databases">
        <title>Pseudoalteromonas ardens sp. nov., Pseudoalteromonas obscura sp. nov., and Pseudoalteromonas umbrosa sp. nov., isolated from the coral Montipora capitata.</title>
        <authorList>
            <person name="Thomas E.M."/>
            <person name="Smith E.M."/>
            <person name="Papke E."/>
            <person name="Shlafstein M.D."/>
            <person name="Oline D.K."/>
            <person name="Videau P."/>
            <person name="Saw J.H."/>
            <person name="Strangman W.K."/>
            <person name="Ushijima B."/>
        </authorList>
    </citation>
    <scope>NUCLEOTIDE SEQUENCE [LARGE SCALE GENOMIC DNA]</scope>
    <source>
        <strain evidence="8 9">P94</strain>
    </source>
</reference>
<comment type="cofactor">
    <cofactor evidence="1">
        <name>Fe cation</name>
        <dbReference type="ChEBI" id="CHEBI:24875"/>
    </cofactor>
</comment>
<dbReference type="InterPro" id="IPR036922">
    <property type="entry name" value="Rieske_2Fe-2S_sf"/>
</dbReference>
<keyword evidence="5" id="KW-0408">Iron</keyword>
<keyword evidence="2" id="KW-0001">2Fe-2S</keyword>
<name>A0ABT7ENI3_9GAMM</name>
<dbReference type="InterPro" id="IPR001663">
    <property type="entry name" value="Rng_hydr_dOase-A"/>
</dbReference>
<evidence type="ECO:0000313" key="8">
    <source>
        <dbReference type="EMBL" id="MDK2596609.1"/>
    </source>
</evidence>
<dbReference type="Pfam" id="PF00355">
    <property type="entry name" value="Rieske"/>
    <property type="match status" value="1"/>
</dbReference>
<dbReference type="EMBL" id="JASJUT010000007">
    <property type="protein sequence ID" value="MDK2596609.1"/>
    <property type="molecule type" value="Genomic_DNA"/>
</dbReference>
<evidence type="ECO:0000256" key="5">
    <source>
        <dbReference type="ARBA" id="ARBA00023004"/>
    </source>
</evidence>
<dbReference type="Gene3D" id="2.102.10.10">
    <property type="entry name" value="Rieske [2Fe-2S] iron-sulphur domain"/>
    <property type="match status" value="1"/>
</dbReference>
<dbReference type="PROSITE" id="PS51296">
    <property type="entry name" value="RIESKE"/>
    <property type="match status" value="1"/>
</dbReference>
<keyword evidence="6" id="KW-0411">Iron-sulfur</keyword>
<evidence type="ECO:0000256" key="1">
    <source>
        <dbReference type="ARBA" id="ARBA00001962"/>
    </source>
</evidence>
<evidence type="ECO:0000313" key="9">
    <source>
        <dbReference type="Proteomes" id="UP001231915"/>
    </source>
</evidence>
<evidence type="ECO:0000256" key="6">
    <source>
        <dbReference type="ARBA" id="ARBA00023014"/>
    </source>
</evidence>